<dbReference type="GO" id="GO:0016020">
    <property type="term" value="C:membrane"/>
    <property type="evidence" value="ECO:0007669"/>
    <property type="project" value="TreeGrafter"/>
</dbReference>
<dbReference type="PANTHER" id="PTHR34814:SF1">
    <property type="entry name" value="NITROSOGUANIDINE RESISTANCE PROTEIN SNG1"/>
    <property type="match status" value="1"/>
</dbReference>
<dbReference type="PANTHER" id="PTHR34814">
    <property type="entry name" value="NITROSOGUANIDINE RESISTANCE PROTEIN SNG1"/>
    <property type="match status" value="1"/>
</dbReference>
<dbReference type="Proteomes" id="UP000682733">
    <property type="component" value="Unassembled WGS sequence"/>
</dbReference>
<accession>A0A815I2E2</accession>
<feature type="transmembrane region" description="Helical" evidence="1">
    <location>
        <begin position="356"/>
        <end position="374"/>
    </location>
</feature>
<feature type="transmembrane region" description="Helical" evidence="1">
    <location>
        <begin position="413"/>
        <end position="433"/>
    </location>
</feature>
<dbReference type="Proteomes" id="UP000663829">
    <property type="component" value="Unassembled WGS sequence"/>
</dbReference>
<evidence type="ECO:0000313" key="7">
    <source>
        <dbReference type="Proteomes" id="UP000663829"/>
    </source>
</evidence>
<dbReference type="EMBL" id="CAJNOQ010015331">
    <property type="protein sequence ID" value="CAF1359434.1"/>
    <property type="molecule type" value="Genomic_DNA"/>
</dbReference>
<keyword evidence="1" id="KW-0812">Transmembrane</keyword>
<feature type="domain" description="DUF3533" evidence="2">
    <location>
        <begin position="53"/>
        <end position="423"/>
    </location>
</feature>
<dbReference type="InterPro" id="IPR022703">
    <property type="entry name" value="DUF3533"/>
</dbReference>
<feature type="transmembrane region" description="Helical" evidence="1">
    <location>
        <begin position="259"/>
        <end position="278"/>
    </location>
</feature>
<protein>
    <recommendedName>
        <fullName evidence="2">DUF3533 domain-containing protein</fullName>
    </recommendedName>
</protein>
<keyword evidence="1" id="KW-0472">Membrane</keyword>
<evidence type="ECO:0000313" key="3">
    <source>
        <dbReference type="EMBL" id="CAF1359434.1"/>
    </source>
</evidence>
<dbReference type="AlphaFoldDB" id="A0A815I2E2"/>
<name>A0A815I2E2_9BILA</name>
<feature type="transmembrane region" description="Helical" evidence="1">
    <location>
        <begin position="330"/>
        <end position="349"/>
    </location>
</feature>
<dbReference type="EMBL" id="CAJOBA010059106">
    <property type="protein sequence ID" value="CAF4313411.1"/>
    <property type="molecule type" value="Genomic_DNA"/>
</dbReference>
<sequence>MLSNQRGKSRFDLNTIRYPAPVVDPIHLWSKSPHLDVNAARKTFLTKIVVLTVLIWLLIFLVSAVFIGGGHNPSRYTKNLRVLIVDYDQQLAGTLLLESFHRSPPGNLTLHWIFASPSRYSMDNLIHEVTSGKAWAAVSIKANTTQLISSIISSVFSNTAATSVVTGSPSVEIILESGRSSVTVLRYLEPPIVAAVQRANVQYSQIIQTNLIQQLNGMSSSRVSSSILNLYAVISNPIQYIINDLHPIKHSAGTGATTIGYIYVYLLAVIAVGGAIGLSQSLTGKIRTFDVIFARLLNASFQGLIISLIFALIVLWFYGFDNYGHFVRYWMFNWLFFLTFAPIVALLVVNLGPRAAFVLTLFFGVSLSAADLLISVELQPRFYRIGYGLPFYHVINGARHLLFHSYSNFNADVGALLAWSLFAAITTCLTAAYRLHKASEKKRQSLIKEKQIKRQQPQLNY</sequence>
<feature type="transmembrane region" description="Helical" evidence="1">
    <location>
        <begin position="48"/>
        <end position="69"/>
    </location>
</feature>
<reference evidence="3" key="1">
    <citation type="submission" date="2021-02" db="EMBL/GenBank/DDBJ databases">
        <authorList>
            <person name="Nowell W R."/>
        </authorList>
    </citation>
    <scope>NUCLEOTIDE SEQUENCE</scope>
</reference>
<dbReference type="OrthoDB" id="2140105at2759"/>
<gene>
    <name evidence="3" type="ORF">GPM918_LOCUS31306</name>
    <name evidence="4" type="ORF">OVA965_LOCUS38050</name>
    <name evidence="5" type="ORF">SRO942_LOCUS31945</name>
    <name evidence="6" type="ORF">TMI583_LOCUS39190</name>
</gene>
<dbReference type="InterPro" id="IPR053001">
    <property type="entry name" value="MNNG_permease-like"/>
</dbReference>
<evidence type="ECO:0000313" key="5">
    <source>
        <dbReference type="EMBL" id="CAF4236513.1"/>
    </source>
</evidence>
<dbReference type="Pfam" id="PF12051">
    <property type="entry name" value="DUF3533"/>
    <property type="match status" value="1"/>
</dbReference>
<dbReference type="Proteomes" id="UP000677228">
    <property type="component" value="Unassembled WGS sequence"/>
</dbReference>
<feature type="transmembrane region" description="Helical" evidence="1">
    <location>
        <begin position="299"/>
        <end position="318"/>
    </location>
</feature>
<keyword evidence="7" id="KW-1185">Reference proteome</keyword>
<evidence type="ECO:0000313" key="6">
    <source>
        <dbReference type="EMBL" id="CAF4313411.1"/>
    </source>
</evidence>
<proteinExistence type="predicted"/>
<keyword evidence="1" id="KW-1133">Transmembrane helix</keyword>
<evidence type="ECO:0000256" key="1">
    <source>
        <dbReference type="SAM" id="Phobius"/>
    </source>
</evidence>
<dbReference type="EMBL" id="CAJNOK010036926">
    <property type="protein sequence ID" value="CAF1526686.1"/>
    <property type="molecule type" value="Genomic_DNA"/>
</dbReference>
<organism evidence="3 7">
    <name type="scientific">Didymodactylos carnosus</name>
    <dbReference type="NCBI Taxonomy" id="1234261"/>
    <lineage>
        <taxon>Eukaryota</taxon>
        <taxon>Metazoa</taxon>
        <taxon>Spiralia</taxon>
        <taxon>Gnathifera</taxon>
        <taxon>Rotifera</taxon>
        <taxon>Eurotatoria</taxon>
        <taxon>Bdelloidea</taxon>
        <taxon>Philodinida</taxon>
        <taxon>Philodinidae</taxon>
        <taxon>Didymodactylos</taxon>
    </lineage>
</organism>
<dbReference type="Proteomes" id="UP000681722">
    <property type="component" value="Unassembled WGS sequence"/>
</dbReference>
<comment type="caution">
    <text evidence="3">The sequence shown here is derived from an EMBL/GenBank/DDBJ whole genome shotgun (WGS) entry which is preliminary data.</text>
</comment>
<evidence type="ECO:0000313" key="4">
    <source>
        <dbReference type="EMBL" id="CAF1526686.1"/>
    </source>
</evidence>
<dbReference type="EMBL" id="CAJOBC010069114">
    <property type="protein sequence ID" value="CAF4236513.1"/>
    <property type="molecule type" value="Genomic_DNA"/>
</dbReference>
<evidence type="ECO:0000259" key="2">
    <source>
        <dbReference type="Pfam" id="PF12051"/>
    </source>
</evidence>